<accession>A0A835CFX0</accession>
<proteinExistence type="predicted"/>
<reference evidence="1" key="1">
    <citation type="submission" date="2020-09" db="EMBL/GenBank/DDBJ databases">
        <title>Genome-Enabled Discovery of Anthraquinone Biosynthesis in Senna tora.</title>
        <authorList>
            <person name="Kang S.-H."/>
            <person name="Pandey R.P."/>
            <person name="Lee C.-M."/>
            <person name="Sim J.-S."/>
            <person name="Jeong J.-T."/>
            <person name="Choi B.-S."/>
            <person name="Jung M."/>
            <person name="Ginzburg D."/>
            <person name="Zhao K."/>
            <person name="Won S.Y."/>
            <person name="Oh T.-J."/>
            <person name="Yu Y."/>
            <person name="Kim N.-H."/>
            <person name="Lee O.R."/>
            <person name="Lee T.-H."/>
            <person name="Bashyal P."/>
            <person name="Kim T.-S."/>
            <person name="Lee W.-H."/>
            <person name="Kawkins C."/>
            <person name="Kim C.-K."/>
            <person name="Kim J.S."/>
            <person name="Ahn B.O."/>
            <person name="Rhee S.Y."/>
            <person name="Sohng J.K."/>
        </authorList>
    </citation>
    <scope>NUCLEOTIDE SEQUENCE</scope>
    <source>
        <tissue evidence="1">Leaf</tissue>
    </source>
</reference>
<comment type="caution">
    <text evidence="1">The sequence shown here is derived from an EMBL/GenBank/DDBJ whole genome shotgun (WGS) entry which is preliminary data.</text>
</comment>
<sequence>MNNLTVRVLKEHPDLTIQVFRPPGGRNTLATFTCRWPKHLQTYF</sequence>
<gene>
    <name evidence="1" type="ORF">G2W53_003629</name>
</gene>
<protein>
    <submittedName>
        <fullName evidence="1">Uncharacterized protein</fullName>
    </submittedName>
</protein>
<dbReference type="Proteomes" id="UP000634136">
    <property type="component" value="Unassembled WGS sequence"/>
</dbReference>
<dbReference type="EMBL" id="JAAIUW010000002">
    <property type="protein sequence ID" value="KAF7841331.1"/>
    <property type="molecule type" value="Genomic_DNA"/>
</dbReference>
<name>A0A835CFX0_9FABA</name>
<evidence type="ECO:0000313" key="2">
    <source>
        <dbReference type="Proteomes" id="UP000634136"/>
    </source>
</evidence>
<organism evidence="1 2">
    <name type="scientific">Senna tora</name>
    <dbReference type="NCBI Taxonomy" id="362788"/>
    <lineage>
        <taxon>Eukaryota</taxon>
        <taxon>Viridiplantae</taxon>
        <taxon>Streptophyta</taxon>
        <taxon>Embryophyta</taxon>
        <taxon>Tracheophyta</taxon>
        <taxon>Spermatophyta</taxon>
        <taxon>Magnoliopsida</taxon>
        <taxon>eudicotyledons</taxon>
        <taxon>Gunneridae</taxon>
        <taxon>Pentapetalae</taxon>
        <taxon>rosids</taxon>
        <taxon>fabids</taxon>
        <taxon>Fabales</taxon>
        <taxon>Fabaceae</taxon>
        <taxon>Caesalpinioideae</taxon>
        <taxon>Cassia clade</taxon>
        <taxon>Senna</taxon>
    </lineage>
</organism>
<dbReference type="AlphaFoldDB" id="A0A835CFX0"/>
<evidence type="ECO:0000313" key="1">
    <source>
        <dbReference type="EMBL" id="KAF7841331.1"/>
    </source>
</evidence>
<keyword evidence="2" id="KW-1185">Reference proteome</keyword>